<reference evidence="1 2" key="1">
    <citation type="journal article" date="2018" name="Front. Microbiol.">
        <title>Hydrolytic Capabilities as a Key to Environmental Success: Chitinolytic and Cellulolytic Acidobacteria From Acidic Sub-arctic Soils and Boreal Peatlands.</title>
        <authorList>
            <person name="Belova S.E."/>
            <person name="Ravin N.V."/>
            <person name="Pankratov T.A."/>
            <person name="Rakitin A.L."/>
            <person name="Ivanova A.A."/>
            <person name="Beletsky A.V."/>
            <person name="Mardanov A.V."/>
            <person name="Sinninghe Damste J.S."/>
            <person name="Dedysh S.N."/>
        </authorList>
    </citation>
    <scope>NUCLEOTIDE SEQUENCE [LARGE SCALE GENOMIC DNA]</scope>
    <source>
        <strain evidence="1 2">SBC82</strain>
    </source>
</reference>
<proteinExistence type="predicted"/>
<dbReference type="AlphaFoldDB" id="A0A2Z5FZ66"/>
<evidence type="ECO:0000313" key="1">
    <source>
        <dbReference type="EMBL" id="AXC12102.1"/>
    </source>
</evidence>
<organism evidence="1 2">
    <name type="scientific">Acidisarcina polymorpha</name>
    <dbReference type="NCBI Taxonomy" id="2211140"/>
    <lineage>
        <taxon>Bacteria</taxon>
        <taxon>Pseudomonadati</taxon>
        <taxon>Acidobacteriota</taxon>
        <taxon>Terriglobia</taxon>
        <taxon>Terriglobales</taxon>
        <taxon>Acidobacteriaceae</taxon>
        <taxon>Acidisarcina</taxon>
    </lineage>
</organism>
<gene>
    <name evidence="1" type="ORF">ACPOL_2794</name>
</gene>
<dbReference type="EMBL" id="CP030840">
    <property type="protein sequence ID" value="AXC12102.1"/>
    <property type="molecule type" value="Genomic_DNA"/>
</dbReference>
<protein>
    <submittedName>
        <fullName evidence="1">Transport-associated protein</fullName>
    </submittedName>
</protein>
<dbReference type="Proteomes" id="UP000253606">
    <property type="component" value="Chromosome"/>
</dbReference>
<sequence length="54" mass="5724">MLMKKISYSLLGYGTTAFNAISLNVRNRIVTVSGTADGSVDKPTAVTDAPIRHA</sequence>
<name>A0A2Z5FZ66_9BACT</name>
<dbReference type="KEGG" id="abas:ACPOL_2794"/>
<keyword evidence="2" id="KW-1185">Reference proteome</keyword>
<accession>A0A2Z5FZ66</accession>
<evidence type="ECO:0000313" key="2">
    <source>
        <dbReference type="Proteomes" id="UP000253606"/>
    </source>
</evidence>